<reference evidence="2" key="1">
    <citation type="submission" date="2020-09" db="EMBL/GenBank/DDBJ databases">
        <title>Genome-Enabled Discovery of Anthraquinone Biosynthesis in Senna tora.</title>
        <authorList>
            <person name="Kang S.-H."/>
            <person name="Pandey R.P."/>
            <person name="Lee C.-M."/>
            <person name="Sim J.-S."/>
            <person name="Jeong J.-T."/>
            <person name="Choi B.-S."/>
            <person name="Jung M."/>
            <person name="Ginzburg D."/>
            <person name="Zhao K."/>
            <person name="Won S.Y."/>
            <person name="Oh T.-J."/>
            <person name="Yu Y."/>
            <person name="Kim N.-H."/>
            <person name="Lee O.R."/>
            <person name="Lee T.-H."/>
            <person name="Bashyal P."/>
            <person name="Kim T.-S."/>
            <person name="Lee W.-H."/>
            <person name="Kawkins C."/>
            <person name="Kim C.-K."/>
            <person name="Kim J.S."/>
            <person name="Ahn B.O."/>
            <person name="Rhee S.Y."/>
            <person name="Sohng J.K."/>
        </authorList>
    </citation>
    <scope>NUCLEOTIDE SEQUENCE</scope>
    <source>
        <tissue evidence="2">Leaf</tissue>
    </source>
</reference>
<sequence>MAVEIPAAASSIAVERVSPKTVQQAVNSLLKWRNSKSQIEKPKLFDQDDEFFYLILTLKKIPPKARVKPHKVLLPNSLAFEFSENLLIIDDGPKSNLTKEDVQKKIKAENIPVSKVLKLSKLKANYRPFEAKRKLCDSYTMFFSDKKVIPLLPRLLGKHFFKKKKIPVPLDLTHKNWKEQIEKANSSALLFLRTGTCCVVKVAKVSMEEDEIVANVVAAINGIVEVVPKKWGNVRSFHLKMFDSLALPLYQTVPDLKLKIEGAKLEEDAEKEAKDIAKNEAKKGLKVGKKRGRIHAVRYMDNNVDEEPSQDEFGDEDDGVTEEEDNEKDEMSGGELVDKKKKKRVKMDKGALSELNSVKELKKARKSKDNSVKHGLSAKRKKENVLPSEDAESGKKKMKRSGVVKPDGGNMKVKAKKK</sequence>
<feature type="compositionally biased region" description="Acidic residues" evidence="1">
    <location>
        <begin position="303"/>
        <end position="328"/>
    </location>
</feature>
<dbReference type="CDD" id="cd00403">
    <property type="entry name" value="Ribosomal_L1"/>
    <property type="match status" value="1"/>
</dbReference>
<protein>
    <submittedName>
        <fullName evidence="2">Ribosomal L1 domain-containing protein 1-like</fullName>
    </submittedName>
</protein>
<dbReference type="AlphaFoldDB" id="A0A834T3Q2"/>
<dbReference type="SUPFAM" id="SSF56808">
    <property type="entry name" value="Ribosomal protein L1"/>
    <property type="match status" value="1"/>
</dbReference>
<evidence type="ECO:0000313" key="2">
    <source>
        <dbReference type="EMBL" id="KAF7815738.1"/>
    </source>
</evidence>
<dbReference type="Gene3D" id="3.40.50.790">
    <property type="match status" value="1"/>
</dbReference>
<dbReference type="PANTHER" id="PTHR23105">
    <property type="entry name" value="RIBOSOMAL PROTEIN L7AE FAMILY MEMBER"/>
    <property type="match status" value="1"/>
</dbReference>
<dbReference type="InterPro" id="IPR050257">
    <property type="entry name" value="eL8/uL1-like"/>
</dbReference>
<keyword evidence="3" id="KW-1185">Reference proteome</keyword>
<dbReference type="InterPro" id="IPR028364">
    <property type="entry name" value="Ribosomal_uL1/biogenesis"/>
</dbReference>
<comment type="caution">
    <text evidence="2">The sequence shown here is derived from an EMBL/GenBank/DDBJ whole genome shotgun (WGS) entry which is preliminary data.</text>
</comment>
<evidence type="ECO:0000313" key="3">
    <source>
        <dbReference type="Proteomes" id="UP000634136"/>
    </source>
</evidence>
<feature type="region of interest" description="Disordered" evidence="1">
    <location>
        <begin position="301"/>
        <end position="418"/>
    </location>
</feature>
<accession>A0A834T3Q2</accession>
<dbReference type="Pfam" id="PF00687">
    <property type="entry name" value="Ribosomal_L1"/>
    <property type="match status" value="1"/>
</dbReference>
<dbReference type="InterPro" id="IPR023674">
    <property type="entry name" value="Ribosomal_uL1-like"/>
</dbReference>
<dbReference type="FunFam" id="3.40.50.790:FF:000012">
    <property type="entry name" value="Ribosomal protein L1p/L10e family"/>
    <property type="match status" value="1"/>
</dbReference>
<dbReference type="Proteomes" id="UP000634136">
    <property type="component" value="Unassembled WGS sequence"/>
</dbReference>
<proteinExistence type="predicted"/>
<dbReference type="Gene3D" id="3.30.190.20">
    <property type="match status" value="1"/>
</dbReference>
<evidence type="ECO:0000256" key="1">
    <source>
        <dbReference type="SAM" id="MobiDB-lite"/>
    </source>
</evidence>
<organism evidence="2 3">
    <name type="scientific">Senna tora</name>
    <dbReference type="NCBI Taxonomy" id="362788"/>
    <lineage>
        <taxon>Eukaryota</taxon>
        <taxon>Viridiplantae</taxon>
        <taxon>Streptophyta</taxon>
        <taxon>Embryophyta</taxon>
        <taxon>Tracheophyta</taxon>
        <taxon>Spermatophyta</taxon>
        <taxon>Magnoliopsida</taxon>
        <taxon>eudicotyledons</taxon>
        <taxon>Gunneridae</taxon>
        <taxon>Pentapetalae</taxon>
        <taxon>rosids</taxon>
        <taxon>fabids</taxon>
        <taxon>Fabales</taxon>
        <taxon>Fabaceae</taxon>
        <taxon>Caesalpinioideae</taxon>
        <taxon>Cassia clade</taxon>
        <taxon>Senna</taxon>
    </lineage>
</organism>
<dbReference type="InterPro" id="IPR016095">
    <property type="entry name" value="Ribosomal_uL1_3-a/b-sand"/>
</dbReference>
<dbReference type="EMBL" id="JAAIUW010000009">
    <property type="protein sequence ID" value="KAF7815738.1"/>
    <property type="molecule type" value="Genomic_DNA"/>
</dbReference>
<dbReference type="GO" id="GO:0003723">
    <property type="term" value="F:RNA binding"/>
    <property type="evidence" value="ECO:0007669"/>
    <property type="project" value="InterPro"/>
</dbReference>
<dbReference type="OrthoDB" id="10251727at2759"/>
<name>A0A834T3Q2_9FABA</name>
<feature type="compositionally biased region" description="Basic and acidic residues" evidence="1">
    <location>
        <begin position="347"/>
        <end position="372"/>
    </location>
</feature>
<gene>
    <name evidence="2" type="ORF">G2W53_029707</name>
</gene>